<sequence>MPPSTTALTRVWRRCHLLFCSSPELSVCFRPLCFGAETSGLVDSGLPLLARGDAPNPREQRRFALPGGGGGGLSSLSDFRSP</sequence>
<evidence type="ECO:0000313" key="1">
    <source>
        <dbReference type="EMBL" id="CAM9528627.1"/>
    </source>
</evidence>
<accession>A0AC59YB78</accession>
<organism evidence="1 2">
    <name type="scientific">Rangifer tarandus platyrhynchus</name>
    <name type="common">Svalbard reindeer</name>
    <dbReference type="NCBI Taxonomy" id="3082113"/>
    <lineage>
        <taxon>Eukaryota</taxon>
        <taxon>Metazoa</taxon>
        <taxon>Chordata</taxon>
        <taxon>Craniata</taxon>
        <taxon>Vertebrata</taxon>
        <taxon>Euteleostomi</taxon>
        <taxon>Mammalia</taxon>
        <taxon>Eutheria</taxon>
        <taxon>Laurasiatheria</taxon>
        <taxon>Artiodactyla</taxon>
        <taxon>Ruminantia</taxon>
        <taxon>Pecora</taxon>
        <taxon>Cervidae</taxon>
        <taxon>Odocoileinae</taxon>
        <taxon>Rangifer</taxon>
    </lineage>
</organism>
<reference evidence="1" key="1">
    <citation type="submission" date="2023-05" db="EMBL/GenBank/DDBJ databases">
        <authorList>
            <consortium name="ELIXIR-Norway"/>
        </authorList>
    </citation>
    <scope>NUCLEOTIDE SEQUENCE</scope>
</reference>
<protein>
    <submittedName>
        <fullName evidence="1">Uncharacterized protein</fullName>
    </submittedName>
</protein>
<name>A0AC59YB78_RANTA</name>
<proteinExistence type="predicted"/>
<evidence type="ECO:0000313" key="2">
    <source>
        <dbReference type="Proteomes" id="UP001162501"/>
    </source>
</evidence>
<gene>
    <name evidence="1" type="ORF">MRATA1EN22A_LOCUS3810</name>
</gene>
<dbReference type="Proteomes" id="UP001162501">
    <property type="component" value="Chromosome 11"/>
</dbReference>
<reference evidence="1" key="2">
    <citation type="submission" date="2025-03" db="EMBL/GenBank/DDBJ databases">
        <authorList>
            <consortium name="ELIXIR-Norway"/>
            <consortium name="Elixir Norway"/>
        </authorList>
    </citation>
    <scope>NUCLEOTIDE SEQUENCE</scope>
</reference>
<dbReference type="EMBL" id="OX596095">
    <property type="protein sequence ID" value="CAM9528627.1"/>
    <property type="molecule type" value="Genomic_DNA"/>
</dbReference>